<dbReference type="Pfam" id="PF13276">
    <property type="entry name" value="HTH_21"/>
    <property type="match status" value="1"/>
</dbReference>
<dbReference type="PROSITE" id="PS50994">
    <property type="entry name" value="INTEGRASE"/>
    <property type="match status" value="1"/>
</dbReference>
<dbReference type="InterPro" id="IPR001584">
    <property type="entry name" value="Integrase_cat-core"/>
</dbReference>
<organism evidence="3 4">
    <name type="scientific">Holzapfeliella floricola DSM 23037 = JCM 16512</name>
    <dbReference type="NCBI Taxonomy" id="1423744"/>
    <lineage>
        <taxon>Bacteria</taxon>
        <taxon>Bacillati</taxon>
        <taxon>Bacillota</taxon>
        <taxon>Bacilli</taxon>
        <taxon>Lactobacillales</taxon>
        <taxon>Lactobacillaceae</taxon>
        <taxon>Holzapfeliella</taxon>
    </lineage>
</organism>
<comment type="function">
    <text evidence="1">Involved in the transposition of the insertion sequence.</text>
</comment>
<dbReference type="InterPro" id="IPR036397">
    <property type="entry name" value="RNaseH_sf"/>
</dbReference>
<reference evidence="3 4" key="1">
    <citation type="journal article" date="2015" name="Genome Announc.">
        <title>Expanding the biotechnology potential of lactobacilli through comparative genomics of 213 strains and associated genera.</title>
        <authorList>
            <person name="Sun Z."/>
            <person name="Harris H.M."/>
            <person name="McCann A."/>
            <person name="Guo C."/>
            <person name="Argimon S."/>
            <person name="Zhang W."/>
            <person name="Yang X."/>
            <person name="Jeffery I.B."/>
            <person name="Cooney J.C."/>
            <person name="Kagawa T.F."/>
            <person name="Liu W."/>
            <person name="Song Y."/>
            <person name="Salvetti E."/>
            <person name="Wrobel A."/>
            <person name="Rasinkangas P."/>
            <person name="Parkhill J."/>
            <person name="Rea M.C."/>
            <person name="O'Sullivan O."/>
            <person name="Ritari J."/>
            <person name="Douillard F.P."/>
            <person name="Paul Ross R."/>
            <person name="Yang R."/>
            <person name="Briner A.E."/>
            <person name="Felis G.E."/>
            <person name="de Vos W.M."/>
            <person name="Barrangou R."/>
            <person name="Klaenhammer T.R."/>
            <person name="Caufield P.W."/>
            <person name="Cui Y."/>
            <person name="Zhang H."/>
            <person name="O'Toole P.W."/>
        </authorList>
    </citation>
    <scope>NUCLEOTIDE SEQUENCE [LARGE SCALE GENOMIC DNA]</scope>
    <source>
        <strain evidence="3 4">DSM 23037</strain>
    </source>
</reference>
<dbReference type="PANTHER" id="PTHR46889">
    <property type="entry name" value="TRANSPOSASE INSF FOR INSERTION SEQUENCE IS3B-RELATED"/>
    <property type="match status" value="1"/>
</dbReference>
<protein>
    <submittedName>
        <fullName evidence="3">Transposase</fullName>
    </submittedName>
</protein>
<dbReference type="InterPro" id="IPR012337">
    <property type="entry name" value="RNaseH-like_sf"/>
</dbReference>
<dbReference type="InterPro" id="IPR025948">
    <property type="entry name" value="HTH-like_dom"/>
</dbReference>
<evidence type="ECO:0000259" key="2">
    <source>
        <dbReference type="PROSITE" id="PS50994"/>
    </source>
</evidence>
<dbReference type="AlphaFoldDB" id="A0A0R2DXA0"/>
<proteinExistence type="predicted"/>
<dbReference type="EMBL" id="AYZL01000006">
    <property type="protein sequence ID" value="KRN04836.1"/>
    <property type="molecule type" value="Genomic_DNA"/>
</dbReference>
<dbReference type="InterPro" id="IPR050900">
    <property type="entry name" value="Transposase_IS3/IS150/IS904"/>
</dbReference>
<dbReference type="OrthoDB" id="9781005at2"/>
<dbReference type="RefSeq" id="WP_082618809.1">
    <property type="nucleotide sequence ID" value="NZ_AYZL01000006.1"/>
</dbReference>
<dbReference type="PANTHER" id="PTHR46889:SF4">
    <property type="entry name" value="TRANSPOSASE INSO FOR INSERTION SEQUENCE ELEMENT IS911B-RELATED"/>
    <property type="match status" value="1"/>
</dbReference>
<name>A0A0R2DXA0_9LACO</name>
<evidence type="ECO:0000313" key="4">
    <source>
        <dbReference type="Proteomes" id="UP000051378"/>
    </source>
</evidence>
<comment type="caution">
    <text evidence="3">The sequence shown here is derived from an EMBL/GenBank/DDBJ whole genome shotgun (WGS) entry which is preliminary data.</text>
</comment>
<dbReference type="Gene3D" id="3.30.420.10">
    <property type="entry name" value="Ribonuclease H-like superfamily/Ribonuclease H"/>
    <property type="match status" value="1"/>
</dbReference>
<dbReference type="Pfam" id="PF00665">
    <property type="entry name" value="rve"/>
    <property type="match status" value="1"/>
</dbReference>
<sequence length="232" mass="27308">MVIGRLTFALKNEGIDVNHKRVQRIMQLNHLQVTAYGKKKRRYNSYRGQIGKIANNHLKRRFDAQKPYQKLVTDVSEFRYGKADINHRVYLSPILDLYSREVLDYEISSHPTVKLTLNPVQRLVKRLPQTQTQPILHSDQGFQYQTPIWQKTLKDNSISQSMSRKGNCLDNAAMESFFHIMKAEVMTTHYQTKPELVDAMKKWIHYYNNDRIKLKLGGKSPVQYRKLTTHFN</sequence>
<dbReference type="InterPro" id="IPR048020">
    <property type="entry name" value="Transpos_IS3"/>
</dbReference>
<gene>
    <name evidence="3" type="ORF">FC86_GL001195</name>
</gene>
<accession>A0A0R2DXA0</accession>
<evidence type="ECO:0000313" key="3">
    <source>
        <dbReference type="EMBL" id="KRN04836.1"/>
    </source>
</evidence>
<dbReference type="GO" id="GO:0003676">
    <property type="term" value="F:nucleic acid binding"/>
    <property type="evidence" value="ECO:0007669"/>
    <property type="project" value="InterPro"/>
</dbReference>
<evidence type="ECO:0000256" key="1">
    <source>
        <dbReference type="ARBA" id="ARBA00002286"/>
    </source>
</evidence>
<dbReference type="Pfam" id="PF13333">
    <property type="entry name" value="rve_2"/>
    <property type="match status" value="1"/>
</dbReference>
<dbReference type="NCBIfam" id="NF033516">
    <property type="entry name" value="transpos_IS3"/>
    <property type="match status" value="1"/>
</dbReference>
<keyword evidence="4" id="KW-1185">Reference proteome</keyword>
<dbReference type="SUPFAM" id="SSF53098">
    <property type="entry name" value="Ribonuclease H-like"/>
    <property type="match status" value="1"/>
</dbReference>
<dbReference type="PATRIC" id="fig|1423744.4.peg.1226"/>
<feature type="domain" description="Integrase catalytic" evidence="2">
    <location>
        <begin position="63"/>
        <end position="229"/>
    </location>
</feature>
<dbReference type="Proteomes" id="UP000051378">
    <property type="component" value="Unassembled WGS sequence"/>
</dbReference>
<dbReference type="GO" id="GO:0015074">
    <property type="term" value="P:DNA integration"/>
    <property type="evidence" value="ECO:0007669"/>
    <property type="project" value="InterPro"/>
</dbReference>